<protein>
    <submittedName>
        <fullName evidence="1">Uncharacterized protein</fullName>
    </submittedName>
</protein>
<evidence type="ECO:0000313" key="2">
    <source>
        <dbReference type="Proteomes" id="UP000199601"/>
    </source>
</evidence>
<dbReference type="Pfam" id="PF10824">
    <property type="entry name" value="T7SS_ESX_EspC"/>
    <property type="match status" value="1"/>
</dbReference>
<gene>
    <name evidence="1" type="ORF">BN000_03876</name>
</gene>
<dbReference type="STRING" id="761804.BN000_03876"/>
<sequence length="104" mass="11301">MAKLQVTPEYLGQLAAEQEEAAGRLDEAITAVAGRAGKLWYDHGFISFNSVLAMQAAERERESACNNMIAVCNDASEKLRAGADAYTGVDKQSGAKLDRQMLYE</sequence>
<dbReference type="OrthoDB" id="4740912at2"/>
<reference evidence="2" key="1">
    <citation type="submission" date="2015-03" db="EMBL/GenBank/DDBJ databases">
        <authorList>
            <person name="Urmite Genomes"/>
        </authorList>
    </citation>
    <scope>NUCLEOTIDE SEQUENCE [LARGE SCALE GENOMIC DNA]</scope>
    <source>
        <strain evidence="2">CSUR P1344</strain>
    </source>
</reference>
<dbReference type="EMBL" id="CTEC01000002">
    <property type="protein sequence ID" value="CQD17545.1"/>
    <property type="molecule type" value="Genomic_DNA"/>
</dbReference>
<accession>A0A0U1DJ35</accession>
<organism evidence="1 2">
    <name type="scientific">Mycobacterium europaeum</name>
    <dbReference type="NCBI Taxonomy" id="761804"/>
    <lineage>
        <taxon>Bacteria</taxon>
        <taxon>Bacillati</taxon>
        <taxon>Actinomycetota</taxon>
        <taxon>Actinomycetes</taxon>
        <taxon>Mycobacteriales</taxon>
        <taxon>Mycobacteriaceae</taxon>
        <taxon>Mycobacterium</taxon>
        <taxon>Mycobacterium simiae complex</taxon>
    </lineage>
</organism>
<dbReference type="RefSeq" id="WP_085242291.1">
    <property type="nucleotide sequence ID" value="NZ_CTEC01000002.1"/>
</dbReference>
<dbReference type="AlphaFoldDB" id="A0A0U1DJ35"/>
<dbReference type="SUPFAM" id="SSF140453">
    <property type="entry name" value="EsxAB dimer-like"/>
    <property type="match status" value="1"/>
</dbReference>
<dbReference type="GO" id="GO:0009306">
    <property type="term" value="P:protein secretion"/>
    <property type="evidence" value="ECO:0007669"/>
    <property type="project" value="InterPro"/>
</dbReference>
<dbReference type="InterPro" id="IPR036689">
    <property type="entry name" value="ESAT-6-like_sf"/>
</dbReference>
<evidence type="ECO:0000313" key="1">
    <source>
        <dbReference type="EMBL" id="CQD17545.1"/>
    </source>
</evidence>
<dbReference type="Proteomes" id="UP000199601">
    <property type="component" value="Unassembled WGS sequence"/>
</dbReference>
<proteinExistence type="predicted"/>
<keyword evidence="2" id="KW-1185">Reference proteome</keyword>
<name>A0A0U1DJ35_9MYCO</name>
<dbReference type="InterPro" id="IPR022536">
    <property type="entry name" value="EspC"/>
</dbReference>